<comment type="caution">
    <text evidence="6">The sequence shown here is derived from an EMBL/GenBank/DDBJ whole genome shotgun (WGS) entry which is preliminary data.</text>
</comment>
<protein>
    <submittedName>
        <fullName evidence="6">Inositol 5-phosphatase</fullName>
    </submittedName>
</protein>
<evidence type="ECO:0000256" key="3">
    <source>
        <dbReference type="ARBA" id="ARBA00022753"/>
    </source>
</evidence>
<dbReference type="GO" id="GO:0007165">
    <property type="term" value="P:signal transduction"/>
    <property type="evidence" value="ECO:0007669"/>
    <property type="project" value="InterPro"/>
</dbReference>
<gene>
    <name evidence="6" type="ORF">JKP88DRAFT_331681</name>
</gene>
<accession>A0A836C9N6</accession>
<keyword evidence="7" id="KW-1185">Reference proteome</keyword>
<dbReference type="Pfam" id="PF21310">
    <property type="entry name" value="OCRL-like_ASH"/>
    <property type="match status" value="1"/>
</dbReference>
<dbReference type="PANTHER" id="PTHR11200:SF300">
    <property type="entry name" value="TYPE II INOSITOL 1,4,5-TRISPHOSPHATE 5-PHOSPHATASE"/>
    <property type="match status" value="1"/>
</dbReference>
<reference evidence="6" key="1">
    <citation type="submission" date="2021-02" db="EMBL/GenBank/DDBJ databases">
        <title>First Annotated Genome of the Yellow-green Alga Tribonema minus.</title>
        <authorList>
            <person name="Mahan K.M."/>
        </authorList>
    </citation>
    <scope>NUCLEOTIDE SEQUENCE</scope>
    <source>
        <strain evidence="6">UTEX B ZZ1240</strain>
    </source>
</reference>
<dbReference type="Gene3D" id="3.60.10.10">
    <property type="entry name" value="Endonuclease/exonuclease/phosphatase"/>
    <property type="match status" value="1"/>
</dbReference>
<dbReference type="PROSITE" id="PS50238">
    <property type="entry name" value="RHOGAP"/>
    <property type="match status" value="1"/>
</dbReference>
<proteinExistence type="predicted"/>
<dbReference type="SMART" id="SM00128">
    <property type="entry name" value="IPPc"/>
    <property type="match status" value="1"/>
</dbReference>
<feature type="domain" description="Rho-GAP" evidence="5">
    <location>
        <begin position="576"/>
        <end position="712"/>
    </location>
</feature>
<dbReference type="GO" id="GO:0004439">
    <property type="term" value="F:phosphatidylinositol-4,5-bisphosphate 5-phosphatase activity"/>
    <property type="evidence" value="ECO:0007669"/>
    <property type="project" value="TreeGrafter"/>
</dbReference>
<dbReference type="Pfam" id="PF22669">
    <property type="entry name" value="Exo_endo_phos2"/>
    <property type="match status" value="1"/>
</dbReference>
<dbReference type="EMBL" id="JAFCMP010000522">
    <property type="protein sequence ID" value="KAG5177774.1"/>
    <property type="molecule type" value="Genomic_DNA"/>
</dbReference>
<dbReference type="GO" id="GO:0046856">
    <property type="term" value="P:phosphatidylinositol dephosphorylation"/>
    <property type="evidence" value="ECO:0007669"/>
    <property type="project" value="InterPro"/>
</dbReference>
<organism evidence="6 7">
    <name type="scientific">Tribonema minus</name>
    <dbReference type="NCBI Taxonomy" id="303371"/>
    <lineage>
        <taxon>Eukaryota</taxon>
        <taxon>Sar</taxon>
        <taxon>Stramenopiles</taxon>
        <taxon>Ochrophyta</taxon>
        <taxon>PX clade</taxon>
        <taxon>Xanthophyceae</taxon>
        <taxon>Tribonematales</taxon>
        <taxon>Tribonemataceae</taxon>
        <taxon>Tribonema</taxon>
    </lineage>
</organism>
<sequence>MKALVTKIAALDTDQRGDEFWMAETAELSSTRQSVERGPRRRSMTDTVQPSAECQVELQAGRSINQAAIWLIRRAYISNKLRERKEQFARSKPMNIFCGTFNVNGKKEAGADIGQWLRWKRKAGGSDPDIYAIGFQEIVDLNAVNVAVTNTNSQQRSLLWRAAIQQYLDTLESKYYLVEHLPLVGVMLCVFAKEEYRSRLRNIEASKMGNKGGVAIRFMLYDSTLCFVCAHLAAHRGNVLGRNADFNSILTKVAFRAPPDVEWEFRGLERTPYGRPNMEQKGGGGVQEMPTFGIEDHDVVFWLGDLNYRIIEKVATSEVLKRVRSPAGLEYLRACDQLNLERKKGAAFADFEEGVLTFQPTYKYEVGTNHYDERPDKKLRAPAWCDRVLWRIQDPASDLVQLLSYDRAELTLSDHKPVAAVLEAQIRCIHQEAHMAAYNAVNADLAPYDDRGANLQPEISLSTQWVELGVVRYLQTTTARVRITNVGQSLAYVRFVPKLEESSPAPSWLMVEPSFALLKPGDAVDVAFTARVDSSMARALATGCAVLEEVAVLRLEQGPDYYLQVYGSYAQSAFGTPLSELVRRRAGTAEMPIGVPLEVWRLLDGVVDRGGLSGPQVAEELFASPGDPDDVATASACLDSGDEFPARCSAQSLLQVLQDLLQALPEPVVPADSIKIVERAGPNALATWPGEFLNSLPPPHHDLFIYLMAFFR</sequence>
<dbReference type="Gene3D" id="2.60.40.10">
    <property type="entry name" value="Immunoglobulins"/>
    <property type="match status" value="1"/>
</dbReference>
<dbReference type="OrthoDB" id="7862313at2759"/>
<dbReference type="InterPro" id="IPR013783">
    <property type="entry name" value="Ig-like_fold"/>
</dbReference>
<dbReference type="Proteomes" id="UP000664859">
    <property type="component" value="Unassembled WGS sequence"/>
</dbReference>
<dbReference type="AlphaFoldDB" id="A0A836C9N6"/>
<evidence type="ECO:0000256" key="2">
    <source>
        <dbReference type="ARBA" id="ARBA00004580"/>
    </source>
</evidence>
<evidence type="ECO:0000313" key="7">
    <source>
        <dbReference type="Proteomes" id="UP000664859"/>
    </source>
</evidence>
<dbReference type="InterPro" id="IPR046985">
    <property type="entry name" value="IP5"/>
</dbReference>
<evidence type="ECO:0000313" key="6">
    <source>
        <dbReference type="EMBL" id="KAG5177774.1"/>
    </source>
</evidence>
<dbReference type="GO" id="GO:0031901">
    <property type="term" value="C:early endosome membrane"/>
    <property type="evidence" value="ECO:0007669"/>
    <property type="project" value="UniProtKB-SubCell"/>
</dbReference>
<dbReference type="PANTHER" id="PTHR11200">
    <property type="entry name" value="INOSITOL 5-PHOSPHATASE"/>
    <property type="match status" value="1"/>
</dbReference>
<dbReference type="Gene3D" id="1.10.555.10">
    <property type="entry name" value="Rho GTPase activation protein"/>
    <property type="match status" value="1"/>
</dbReference>
<evidence type="ECO:0000259" key="5">
    <source>
        <dbReference type="PROSITE" id="PS50238"/>
    </source>
</evidence>
<keyword evidence="3" id="KW-0967">Endosome</keyword>
<dbReference type="InterPro" id="IPR008936">
    <property type="entry name" value="Rho_GTPase_activation_prot"/>
</dbReference>
<keyword evidence="4" id="KW-0968">Cytoplasmic vesicle</keyword>
<comment type="subcellular location">
    <subcellularLocation>
        <location evidence="2">Cytoplasmic vesicle</location>
        <location evidence="2">Phagosome membrane</location>
    </subcellularLocation>
    <subcellularLocation>
        <location evidence="1">Early endosome membrane</location>
    </subcellularLocation>
</comment>
<dbReference type="InterPro" id="IPR000198">
    <property type="entry name" value="RhoGAP_dom"/>
</dbReference>
<evidence type="ECO:0000256" key="1">
    <source>
        <dbReference type="ARBA" id="ARBA00004146"/>
    </source>
</evidence>
<dbReference type="InterPro" id="IPR000300">
    <property type="entry name" value="IPPc"/>
</dbReference>
<dbReference type="InterPro" id="IPR048869">
    <property type="entry name" value="OCRL-1_2_ASH"/>
</dbReference>
<name>A0A836C9N6_9STRA</name>
<evidence type="ECO:0000256" key="4">
    <source>
        <dbReference type="ARBA" id="ARBA00023329"/>
    </source>
</evidence>
<dbReference type="SUPFAM" id="SSF48350">
    <property type="entry name" value="GTPase activation domain, GAP"/>
    <property type="match status" value="1"/>
</dbReference>
<dbReference type="InterPro" id="IPR036691">
    <property type="entry name" value="Endo/exonu/phosph_ase_sf"/>
</dbReference>
<dbReference type="GO" id="GO:0030670">
    <property type="term" value="C:phagocytic vesicle membrane"/>
    <property type="evidence" value="ECO:0007669"/>
    <property type="project" value="UniProtKB-SubCell"/>
</dbReference>
<dbReference type="SUPFAM" id="SSF56219">
    <property type="entry name" value="DNase I-like"/>
    <property type="match status" value="1"/>
</dbReference>